<evidence type="ECO:0000313" key="3">
    <source>
        <dbReference type="Proteomes" id="UP001519305"/>
    </source>
</evidence>
<sequence length="335" mass="34876">MTDIGDFLFHSRPLWGVDGPTWLVLMGVGLGVGFVLWLIADIAGKVRAHKGIREATERPQGWAVHTAASMPPQHAAYLCGGRRRVTDLAFAELEMAGALTTQEHTNDKIRLSPEVTAGTGSWAPGVAGPAQGLSPAATTMLEGARPHGMINKRSRSFVIGEVETIRRELADAGLVSPHRIHPHSAMALAAFGMYFLISVIRTMIAAGNGRPVEGMVVILFLGLLLVIGIANFRRFPLDIGDQLTERGIQVRGALEAEVSRLGDTVVMLPDRRQGLMLVAVGGLAAAGVVSPLLLDAYDKFMWTGTIGGGDGSSTSGCGSGGDGGCGGGGCGGCGS</sequence>
<dbReference type="InterPro" id="IPR026467">
    <property type="entry name" value="Ser/Gly_Cys_C_dom"/>
</dbReference>
<name>A0ABS4UB70_9CORY</name>
<feature type="transmembrane region" description="Helical" evidence="1">
    <location>
        <begin position="185"/>
        <end position="206"/>
    </location>
</feature>
<feature type="transmembrane region" description="Helical" evidence="1">
    <location>
        <begin position="275"/>
        <end position="294"/>
    </location>
</feature>
<keyword evidence="3" id="KW-1185">Reference proteome</keyword>
<dbReference type="Proteomes" id="UP001519305">
    <property type="component" value="Unassembled WGS sequence"/>
</dbReference>
<keyword evidence="1" id="KW-0472">Membrane</keyword>
<keyword evidence="1" id="KW-1133">Transmembrane helix</keyword>
<feature type="transmembrane region" description="Helical" evidence="1">
    <location>
        <begin position="212"/>
        <end position="232"/>
    </location>
</feature>
<dbReference type="EMBL" id="JAGINY010000001">
    <property type="protein sequence ID" value="MBP2333763.1"/>
    <property type="molecule type" value="Genomic_DNA"/>
</dbReference>
<accession>A0ABS4UB70</accession>
<organism evidence="2 3">
    <name type="scientific">Corynebacterium freneyi</name>
    <dbReference type="NCBI Taxonomy" id="134034"/>
    <lineage>
        <taxon>Bacteria</taxon>
        <taxon>Bacillati</taxon>
        <taxon>Actinomycetota</taxon>
        <taxon>Actinomycetes</taxon>
        <taxon>Mycobacteriales</taxon>
        <taxon>Corynebacteriaceae</taxon>
        <taxon>Corynebacterium</taxon>
    </lineage>
</organism>
<protein>
    <submittedName>
        <fullName evidence="2">Uncharacterized protein (TIGR04222 family)</fullName>
    </submittedName>
</protein>
<evidence type="ECO:0000313" key="2">
    <source>
        <dbReference type="EMBL" id="MBP2333763.1"/>
    </source>
</evidence>
<keyword evidence="1" id="KW-0812">Transmembrane</keyword>
<comment type="caution">
    <text evidence="2">The sequence shown here is derived from an EMBL/GenBank/DDBJ whole genome shotgun (WGS) entry which is preliminary data.</text>
</comment>
<feature type="transmembrane region" description="Helical" evidence="1">
    <location>
        <begin position="20"/>
        <end position="40"/>
    </location>
</feature>
<reference evidence="2 3" key="1">
    <citation type="submission" date="2021-03" db="EMBL/GenBank/DDBJ databases">
        <title>Sequencing the genomes of 1000 actinobacteria strains.</title>
        <authorList>
            <person name="Klenk H.-P."/>
        </authorList>
    </citation>
    <scope>NUCLEOTIDE SEQUENCE [LARGE SCALE GENOMIC DNA]</scope>
    <source>
        <strain evidence="2 3">DSM 44506</strain>
    </source>
</reference>
<dbReference type="RefSeq" id="WP_070520119.1">
    <property type="nucleotide sequence ID" value="NZ_CP047357.1"/>
</dbReference>
<gene>
    <name evidence="2" type="ORF">JOF33_002462</name>
</gene>
<proteinExistence type="predicted"/>
<evidence type="ECO:0000256" key="1">
    <source>
        <dbReference type="SAM" id="Phobius"/>
    </source>
</evidence>
<dbReference type="NCBIfam" id="TIGR04222">
    <property type="entry name" value="near_uncomplex"/>
    <property type="match status" value="1"/>
</dbReference>